<dbReference type="Pfam" id="PF13340">
    <property type="entry name" value="DUF4096"/>
    <property type="match status" value="1"/>
</dbReference>
<dbReference type="Proteomes" id="UP000057737">
    <property type="component" value="Unassembled WGS sequence"/>
</dbReference>
<comment type="caution">
    <text evidence="2">The sequence shown here is derived from an EMBL/GenBank/DDBJ whole genome shotgun (WGS) entry which is preliminary data.</text>
</comment>
<evidence type="ECO:0000313" key="3">
    <source>
        <dbReference type="Proteomes" id="UP000057737"/>
    </source>
</evidence>
<feature type="domain" description="Insertion element IS402-like" evidence="1">
    <location>
        <begin position="9"/>
        <end position="82"/>
    </location>
</feature>
<name>A0A125QA65_9BRAD</name>
<dbReference type="AlphaFoldDB" id="A0A125QA65"/>
<reference evidence="2 3" key="1">
    <citation type="submission" date="2015-11" db="EMBL/GenBank/DDBJ databases">
        <title>Draft Genome Sequence of the Strain BR 10303 (Bradyrhizobium sp.) isolated from nodules of Centrolobium paraense.</title>
        <authorList>
            <person name="Zelli J.E."/>
            <person name="Simoes-Araujo J.L."/>
            <person name="Barauna A.C."/>
            <person name="Silva K."/>
        </authorList>
    </citation>
    <scope>NUCLEOTIDE SEQUENCE [LARGE SCALE GENOMIC DNA]</scope>
    <source>
        <strain evidence="2 3">BR 10303</strain>
    </source>
</reference>
<dbReference type="NCBIfam" id="NF033580">
    <property type="entry name" value="transpos_IS5_3"/>
    <property type="match status" value="1"/>
</dbReference>
<evidence type="ECO:0000259" key="1">
    <source>
        <dbReference type="Pfam" id="PF13340"/>
    </source>
</evidence>
<proteinExistence type="predicted"/>
<protein>
    <submittedName>
        <fullName evidence="2">Transposase</fullName>
    </submittedName>
</protein>
<evidence type="ECO:0000313" key="2">
    <source>
        <dbReference type="EMBL" id="KWV59541.1"/>
    </source>
</evidence>
<dbReference type="PANTHER" id="PTHR46637">
    <property type="entry name" value="TIS1421-TRANSPOSASE PROTEIN A"/>
    <property type="match status" value="1"/>
</dbReference>
<organism evidence="2 3">
    <name type="scientific">Bradyrhizobium macuxiense</name>
    <dbReference type="NCBI Taxonomy" id="1755647"/>
    <lineage>
        <taxon>Bacteria</taxon>
        <taxon>Pseudomonadati</taxon>
        <taxon>Pseudomonadota</taxon>
        <taxon>Alphaproteobacteria</taxon>
        <taxon>Hyphomicrobiales</taxon>
        <taxon>Nitrobacteraceae</taxon>
        <taxon>Bradyrhizobium</taxon>
    </lineage>
</organism>
<dbReference type="PANTHER" id="PTHR46637:SF1">
    <property type="entry name" value="BLL5188 PROTEIN"/>
    <property type="match status" value="1"/>
</dbReference>
<keyword evidence="3" id="KW-1185">Reference proteome</keyword>
<dbReference type="InterPro" id="IPR052909">
    <property type="entry name" value="Transposase_6_like"/>
</dbReference>
<accession>A0A125QA65</accession>
<gene>
    <name evidence="2" type="ORF">AS156_31445</name>
</gene>
<sequence length="126" mass="14276">MGVMDRLVLSDAAWERMAPLIIGRPDQKGSTGRDNRMFVEGVLWIVRTGSPWRDLPEVFGDWNSVFRRFSRWSTKGVWLRIFEAMSDDPDFEYLIVDSTIVRAHQHAAGAKKGGLKIKRSGARAVA</sequence>
<dbReference type="InterPro" id="IPR025161">
    <property type="entry name" value="IS402-like_dom"/>
</dbReference>
<dbReference type="EMBL" id="LNCU01000030">
    <property type="protein sequence ID" value="KWV59541.1"/>
    <property type="molecule type" value="Genomic_DNA"/>
</dbReference>